<dbReference type="Gramene" id="KQJ90453">
    <property type="protein sequence ID" value="KQJ90453"/>
    <property type="gene ID" value="BRADI_4g31645v3"/>
</dbReference>
<feature type="compositionally biased region" description="Pro residues" evidence="5">
    <location>
        <begin position="168"/>
        <end position="181"/>
    </location>
</feature>
<evidence type="ECO:0000256" key="4">
    <source>
        <dbReference type="PROSITE-ProRule" id="PRU00175"/>
    </source>
</evidence>
<dbReference type="GO" id="GO:0008270">
    <property type="term" value="F:zinc ion binding"/>
    <property type="evidence" value="ECO:0007669"/>
    <property type="project" value="UniProtKB-KW"/>
</dbReference>
<feature type="domain" description="RING-type" evidence="6">
    <location>
        <begin position="216"/>
        <end position="262"/>
    </location>
</feature>
<evidence type="ECO:0000256" key="5">
    <source>
        <dbReference type="SAM" id="MobiDB-lite"/>
    </source>
</evidence>
<feature type="compositionally biased region" description="Pro residues" evidence="5">
    <location>
        <begin position="91"/>
        <end position="104"/>
    </location>
</feature>
<keyword evidence="3" id="KW-0862">Zinc</keyword>
<feature type="compositionally biased region" description="Low complexity" evidence="5">
    <location>
        <begin position="105"/>
        <end position="127"/>
    </location>
</feature>
<protein>
    <recommendedName>
        <fullName evidence="6">RING-type domain-containing protein</fullName>
    </recommendedName>
</protein>
<feature type="compositionally biased region" description="Pro residues" evidence="5">
    <location>
        <begin position="133"/>
        <end position="148"/>
    </location>
</feature>
<evidence type="ECO:0000256" key="3">
    <source>
        <dbReference type="ARBA" id="ARBA00022833"/>
    </source>
</evidence>
<feature type="region of interest" description="Disordered" evidence="5">
    <location>
        <begin position="267"/>
        <end position="295"/>
    </location>
</feature>
<dbReference type="GO" id="GO:0016567">
    <property type="term" value="P:protein ubiquitination"/>
    <property type="evidence" value="ECO:0000318"/>
    <property type="project" value="GO_Central"/>
</dbReference>
<dbReference type="EMBL" id="CM000883">
    <property type="protein sequence ID" value="KQJ90453.1"/>
    <property type="molecule type" value="Genomic_DNA"/>
</dbReference>
<dbReference type="PANTHER" id="PTHR15710">
    <property type="entry name" value="E3 UBIQUITIN-PROTEIN LIGASE PRAJA"/>
    <property type="match status" value="1"/>
</dbReference>
<dbReference type="GeneID" id="106866628"/>
<evidence type="ECO:0000256" key="2">
    <source>
        <dbReference type="ARBA" id="ARBA00022771"/>
    </source>
</evidence>
<gene>
    <name evidence="8" type="primary">LOC106866628</name>
    <name evidence="7" type="ORF">BRADI_4g31645v3</name>
</gene>
<keyword evidence="9" id="KW-1185">Reference proteome</keyword>
<dbReference type="InterPro" id="IPR013083">
    <property type="entry name" value="Znf_RING/FYVE/PHD"/>
</dbReference>
<dbReference type="Gene3D" id="3.30.40.10">
    <property type="entry name" value="Zinc/RING finger domain, C3HC4 (zinc finger)"/>
    <property type="match status" value="1"/>
</dbReference>
<dbReference type="GO" id="GO:0061630">
    <property type="term" value="F:ubiquitin protein ligase activity"/>
    <property type="evidence" value="ECO:0000318"/>
    <property type="project" value="GO_Central"/>
</dbReference>
<dbReference type="EnsemblPlants" id="KQJ90453">
    <property type="protein sequence ID" value="KQJ90453"/>
    <property type="gene ID" value="BRADI_4g31645v3"/>
</dbReference>
<keyword evidence="1" id="KW-0479">Metal-binding</keyword>
<feature type="compositionally biased region" description="Low complexity" evidence="5">
    <location>
        <begin position="273"/>
        <end position="288"/>
    </location>
</feature>
<proteinExistence type="predicted"/>
<evidence type="ECO:0000256" key="1">
    <source>
        <dbReference type="ARBA" id="ARBA00022723"/>
    </source>
</evidence>
<name>A0A0Q3LD24_BRADI</name>
<sequence length="329" mass="34705">MSTSSAEIVNFFCHACGATVPGPAPSSIFHFTLCPRCGEGYLDDCPAAPNQAPLPAWLLRLPPPPPPWLSPPPSAGSSSRRASASAYSSPWSPPLALLPPPPPLHHGAPPRGSTSPLTSRSSATSTSQQIGLRPPPPPPWLLLPPPPTTLRHSWDDVTSLIPSDEESPPPPPPPPRRPPPVSNSTDHDSAMSQAPAPPESVAALPTVAVSDAALVCPICTDRLILLLPQPAEAARQLPCGHVYHSGCIVKWLSLRNSCPVCRSSIPAMPPPSATTDTAAASSSASPQPEMGRRPRGRRIRRICSRLLRYMDISRGRQANTSSSGDVRVS</sequence>
<reference evidence="7 8" key="1">
    <citation type="journal article" date="2010" name="Nature">
        <title>Genome sequencing and analysis of the model grass Brachypodium distachyon.</title>
        <authorList>
            <consortium name="International Brachypodium Initiative"/>
        </authorList>
    </citation>
    <scope>NUCLEOTIDE SEQUENCE [LARGE SCALE GENOMIC DNA]</scope>
    <source>
        <strain evidence="7 8">Bd21</strain>
    </source>
</reference>
<feature type="region of interest" description="Disordered" evidence="5">
    <location>
        <begin position="68"/>
        <end position="198"/>
    </location>
</feature>
<dbReference type="InterPro" id="IPR001841">
    <property type="entry name" value="Znf_RING"/>
</dbReference>
<feature type="compositionally biased region" description="Low complexity" evidence="5">
    <location>
        <begin position="75"/>
        <end position="90"/>
    </location>
</feature>
<dbReference type="RefSeq" id="XP_014757683.1">
    <property type="nucleotide sequence ID" value="XM_014902197.2"/>
</dbReference>
<accession>A0A0Q3LD24</accession>
<reference evidence="8" key="3">
    <citation type="submission" date="2018-08" db="UniProtKB">
        <authorList>
            <consortium name="EnsemblPlants"/>
        </authorList>
    </citation>
    <scope>IDENTIFICATION</scope>
    <source>
        <strain evidence="8">cv. Bd21</strain>
    </source>
</reference>
<organism evidence="7">
    <name type="scientific">Brachypodium distachyon</name>
    <name type="common">Purple false brome</name>
    <name type="synonym">Trachynia distachya</name>
    <dbReference type="NCBI Taxonomy" id="15368"/>
    <lineage>
        <taxon>Eukaryota</taxon>
        <taxon>Viridiplantae</taxon>
        <taxon>Streptophyta</taxon>
        <taxon>Embryophyta</taxon>
        <taxon>Tracheophyta</taxon>
        <taxon>Spermatophyta</taxon>
        <taxon>Magnoliopsida</taxon>
        <taxon>Liliopsida</taxon>
        <taxon>Poales</taxon>
        <taxon>Poaceae</taxon>
        <taxon>BOP clade</taxon>
        <taxon>Pooideae</taxon>
        <taxon>Stipodae</taxon>
        <taxon>Brachypodieae</taxon>
        <taxon>Brachypodium</taxon>
    </lineage>
</organism>
<dbReference type="OrthoDB" id="21204at2759"/>
<dbReference type="PANTHER" id="PTHR15710:SF104">
    <property type="entry name" value="RING-TYPE DOMAIN-CONTAINING PROTEIN"/>
    <property type="match status" value="1"/>
</dbReference>
<dbReference type="PROSITE" id="PS50089">
    <property type="entry name" value="ZF_RING_2"/>
    <property type="match status" value="1"/>
</dbReference>
<evidence type="ECO:0000313" key="7">
    <source>
        <dbReference type="EMBL" id="KQJ90453.1"/>
    </source>
</evidence>
<dbReference type="Proteomes" id="UP000008810">
    <property type="component" value="Chromosome 4"/>
</dbReference>
<evidence type="ECO:0000313" key="9">
    <source>
        <dbReference type="Proteomes" id="UP000008810"/>
    </source>
</evidence>
<evidence type="ECO:0000259" key="6">
    <source>
        <dbReference type="PROSITE" id="PS50089"/>
    </source>
</evidence>
<dbReference type="Pfam" id="PF13639">
    <property type="entry name" value="zf-RING_2"/>
    <property type="match status" value="1"/>
</dbReference>
<dbReference type="SMART" id="SM00184">
    <property type="entry name" value="RING"/>
    <property type="match status" value="1"/>
</dbReference>
<dbReference type="SUPFAM" id="SSF57850">
    <property type="entry name" value="RING/U-box"/>
    <property type="match status" value="1"/>
</dbReference>
<reference evidence="7" key="2">
    <citation type="submission" date="2017-06" db="EMBL/GenBank/DDBJ databases">
        <title>WGS assembly of Brachypodium distachyon.</title>
        <authorList>
            <consortium name="The International Brachypodium Initiative"/>
            <person name="Lucas S."/>
            <person name="Harmon-Smith M."/>
            <person name="Lail K."/>
            <person name="Tice H."/>
            <person name="Grimwood J."/>
            <person name="Bruce D."/>
            <person name="Barry K."/>
            <person name="Shu S."/>
            <person name="Lindquist E."/>
            <person name="Wang M."/>
            <person name="Pitluck S."/>
            <person name="Vogel J.P."/>
            <person name="Garvin D.F."/>
            <person name="Mockler T.C."/>
            <person name="Schmutz J."/>
            <person name="Rokhsar D."/>
            <person name="Bevan M.W."/>
        </authorList>
    </citation>
    <scope>NUCLEOTIDE SEQUENCE</scope>
    <source>
        <strain evidence="7">Bd21</strain>
    </source>
</reference>
<evidence type="ECO:0000313" key="8">
    <source>
        <dbReference type="EnsemblPlants" id="KQJ90453"/>
    </source>
</evidence>
<dbReference type="KEGG" id="bdi:106866628"/>
<keyword evidence="2 4" id="KW-0863">Zinc-finger</keyword>
<dbReference type="AlphaFoldDB" id="A0A0Q3LD24"/>
<dbReference type="GO" id="GO:0005737">
    <property type="term" value="C:cytoplasm"/>
    <property type="evidence" value="ECO:0000318"/>
    <property type="project" value="GO_Central"/>
</dbReference>